<dbReference type="OrthoDB" id="6058203at2759"/>
<dbReference type="PRINTS" id="PR00700">
    <property type="entry name" value="PRTYPHPHTASE"/>
</dbReference>
<name>A0A367LPF6_9HYPO</name>
<dbReference type="SMART" id="SM00404">
    <property type="entry name" value="PTPc_motif"/>
    <property type="match status" value="1"/>
</dbReference>
<feature type="compositionally biased region" description="Basic and acidic residues" evidence="3">
    <location>
        <begin position="194"/>
        <end position="209"/>
    </location>
</feature>
<dbReference type="CDD" id="cd18533">
    <property type="entry name" value="PTP_fungal"/>
    <property type="match status" value="1"/>
</dbReference>
<accession>A0A367LPF6</accession>
<dbReference type="InterPro" id="IPR003595">
    <property type="entry name" value="Tyr_Pase_cat"/>
</dbReference>
<feature type="region of interest" description="Disordered" evidence="3">
    <location>
        <begin position="1"/>
        <end position="84"/>
    </location>
</feature>
<feature type="domain" description="Tyrosine-protein phosphatase" evidence="4">
    <location>
        <begin position="556"/>
        <end position="914"/>
    </location>
</feature>
<organism evidence="7 8">
    <name type="scientific">Ophiocordyceps polyrhachis-furcata BCC 54312</name>
    <dbReference type="NCBI Taxonomy" id="1330021"/>
    <lineage>
        <taxon>Eukaryota</taxon>
        <taxon>Fungi</taxon>
        <taxon>Dikarya</taxon>
        <taxon>Ascomycota</taxon>
        <taxon>Pezizomycotina</taxon>
        <taxon>Sordariomycetes</taxon>
        <taxon>Hypocreomycetidae</taxon>
        <taxon>Hypocreales</taxon>
        <taxon>Ophiocordycipitaceae</taxon>
        <taxon>Ophiocordyceps</taxon>
    </lineage>
</organism>
<feature type="compositionally biased region" description="Polar residues" evidence="3">
    <location>
        <begin position="157"/>
        <end position="166"/>
    </location>
</feature>
<evidence type="ECO:0000256" key="2">
    <source>
        <dbReference type="ARBA" id="ARBA00013064"/>
    </source>
</evidence>
<feature type="compositionally biased region" description="Basic and acidic residues" evidence="3">
    <location>
        <begin position="1"/>
        <end position="15"/>
    </location>
</feature>
<dbReference type="PANTHER" id="PTHR19134">
    <property type="entry name" value="RECEPTOR-TYPE TYROSINE-PROTEIN PHOSPHATASE"/>
    <property type="match status" value="1"/>
</dbReference>
<dbReference type="EC" id="3.1.3.48" evidence="2"/>
<dbReference type="SMART" id="SM00450">
    <property type="entry name" value="RHOD"/>
    <property type="match status" value="1"/>
</dbReference>
<dbReference type="InterPro" id="IPR000387">
    <property type="entry name" value="Tyr_Pase_dom"/>
</dbReference>
<feature type="domain" description="Tyrosine specific protein phosphatases" evidence="5">
    <location>
        <begin position="789"/>
        <end position="905"/>
    </location>
</feature>
<dbReference type="Gene3D" id="3.90.190.10">
    <property type="entry name" value="Protein tyrosine phosphatase superfamily"/>
    <property type="match status" value="1"/>
</dbReference>
<evidence type="ECO:0000259" key="6">
    <source>
        <dbReference type="PROSITE" id="PS50206"/>
    </source>
</evidence>
<feature type="compositionally biased region" description="Polar residues" evidence="3">
    <location>
        <begin position="212"/>
        <end position="226"/>
    </location>
</feature>
<feature type="compositionally biased region" description="Low complexity" evidence="3">
    <location>
        <begin position="43"/>
        <end position="63"/>
    </location>
</feature>
<feature type="region of interest" description="Disordered" evidence="3">
    <location>
        <begin position="157"/>
        <end position="255"/>
    </location>
</feature>
<dbReference type="InterPro" id="IPR036873">
    <property type="entry name" value="Rhodanese-like_dom_sf"/>
</dbReference>
<sequence>MPIAMHDSRFADRTPVHYTMKTHPRPAAGGPVCHAVAHPPPRASKSTKPTPTTTTPQASPRAPYSVGQNTPPVLSPARHHDARASSPNYFGLVVESSTDPRESSGLGRDNWSPASSSIKSFAAALPKQLPLEPNPEFEAFRRQADINWSMSFTLSAAPNSKTTSVRSRPPRLPTPASDGHPTNTSSVAPPVNASRDRLTTKMDVDHDPEVGSQGSTRPSIIPTQITSMPVSDSPMMMDSPRHPPKPLRPPTAPARTDGRLSMTVDPPAPMSSGAAEAGGRAITLPPKLDAGGPSMISDARLKELMETIDNDRLLLLDIRSLQSYAHSRIRGALNLCIPTTLLKRPNFNIEKLKQTFQGGSESTKFADWRRMLWIIVYDAHAWESREAVTAQNMIKKFTKEGFTGETAILRGGFSIFHKSFPRLIDDGSANPPPARGGRSGRVNAGLAPVIGGVNLPASTGEVDPFFSNIRQNVDLADGVGQMEVTRPPGLDSPLLPLWLREAASTSDRGRRVADKFLRIELDEQARMRSAYAAFKPGARGQEQSKIQLSGVEKGGKNRYKDILPFEHARVRLQDKPDGSCDYVNASHLGTSRSHKRYIASQGPLPATFEDFWSVVWEQDVRVIVMLTAESEGGQLKCHTYWKGREFGAIKLRLVSEKKASLDMDKHRDDACATCSAAEFGRKRANTTTTLEATATAGCAGCQGGQGQTEAPYVVIRKFVLAHAAHPFAPMREITHLHFPAWPDFGTPAKPSHLLALVELANLMQRAARPIETTSLFGAGRSAADDHVPASWYDEPENDSQTRPMLVHCSAGCGRTGTFCAVDSVIDMLKRQRQAKLAAMRGADEDDEPISPRSSGIGAVAASGRQTAHASEADWVRDETQDLIETTVHEFREQRLSMVQSLRQYVLCYETMLEWTHRMNERSANMRLRSGSLKQSRRNR</sequence>
<dbReference type="InterPro" id="IPR016130">
    <property type="entry name" value="Tyr_Pase_AS"/>
</dbReference>
<feature type="compositionally biased region" description="Low complexity" evidence="3">
    <location>
        <begin position="227"/>
        <end position="238"/>
    </location>
</feature>
<reference evidence="7 8" key="1">
    <citation type="journal article" date="2015" name="BMC Genomics">
        <title>Insights from the genome of Ophiocordyceps polyrhachis-furcata to pathogenicity and host specificity in insect fungi.</title>
        <authorList>
            <person name="Wichadakul D."/>
            <person name="Kobmoo N."/>
            <person name="Ingsriswang S."/>
            <person name="Tangphatsornruang S."/>
            <person name="Chantasingh D."/>
            <person name="Luangsa-ard J.J."/>
            <person name="Eurwilaichitr L."/>
        </authorList>
    </citation>
    <scope>NUCLEOTIDE SEQUENCE [LARGE SCALE GENOMIC DNA]</scope>
    <source>
        <strain evidence="7 8">BCC 54312</strain>
    </source>
</reference>
<evidence type="ECO:0000256" key="1">
    <source>
        <dbReference type="ARBA" id="ARBA00009649"/>
    </source>
</evidence>
<evidence type="ECO:0000259" key="5">
    <source>
        <dbReference type="PROSITE" id="PS50056"/>
    </source>
</evidence>
<dbReference type="Proteomes" id="UP000253664">
    <property type="component" value="Unassembled WGS sequence"/>
</dbReference>
<dbReference type="AlphaFoldDB" id="A0A367LPF6"/>
<dbReference type="GO" id="GO:0004725">
    <property type="term" value="F:protein tyrosine phosphatase activity"/>
    <property type="evidence" value="ECO:0007669"/>
    <property type="project" value="UniProtKB-EC"/>
</dbReference>
<dbReference type="InterPro" id="IPR000242">
    <property type="entry name" value="PTP_cat"/>
</dbReference>
<dbReference type="Pfam" id="PF00102">
    <property type="entry name" value="Y_phosphatase"/>
    <property type="match status" value="3"/>
</dbReference>
<keyword evidence="8" id="KW-1185">Reference proteome</keyword>
<dbReference type="Pfam" id="PF00581">
    <property type="entry name" value="Rhodanese"/>
    <property type="match status" value="1"/>
</dbReference>
<dbReference type="PROSITE" id="PS00383">
    <property type="entry name" value="TYR_PHOSPHATASE_1"/>
    <property type="match status" value="1"/>
</dbReference>
<dbReference type="PROSITE" id="PS50206">
    <property type="entry name" value="RHODANESE_3"/>
    <property type="match status" value="1"/>
</dbReference>
<dbReference type="PROSITE" id="PS50055">
    <property type="entry name" value="TYR_PHOSPHATASE_PTP"/>
    <property type="match status" value="1"/>
</dbReference>
<dbReference type="SMART" id="SM00194">
    <property type="entry name" value="PTPc"/>
    <property type="match status" value="1"/>
</dbReference>
<dbReference type="SUPFAM" id="SSF52799">
    <property type="entry name" value="(Phosphotyrosine protein) phosphatases II"/>
    <property type="match status" value="1"/>
</dbReference>
<protein>
    <recommendedName>
        <fullName evidence="2">protein-tyrosine-phosphatase</fullName>
        <ecNumber evidence="2">3.1.3.48</ecNumber>
    </recommendedName>
</protein>
<evidence type="ECO:0000313" key="8">
    <source>
        <dbReference type="Proteomes" id="UP000253664"/>
    </source>
</evidence>
<evidence type="ECO:0000256" key="3">
    <source>
        <dbReference type="SAM" id="MobiDB-lite"/>
    </source>
</evidence>
<gene>
    <name evidence="7" type="ORF">L249_3206</name>
</gene>
<dbReference type="PROSITE" id="PS50056">
    <property type="entry name" value="TYR_PHOSPHATASE_2"/>
    <property type="match status" value="1"/>
</dbReference>
<evidence type="ECO:0000259" key="4">
    <source>
        <dbReference type="PROSITE" id="PS50055"/>
    </source>
</evidence>
<dbReference type="InterPro" id="IPR029021">
    <property type="entry name" value="Prot-tyrosine_phosphatase-like"/>
</dbReference>
<dbReference type="InterPro" id="IPR001763">
    <property type="entry name" value="Rhodanese-like_dom"/>
</dbReference>
<dbReference type="PANTHER" id="PTHR19134:SF561">
    <property type="entry name" value="PROTEIN TYROSINE PHOSPHATASE 36E, ISOFORM A"/>
    <property type="match status" value="1"/>
</dbReference>
<dbReference type="EMBL" id="LKCN02000001">
    <property type="protein sequence ID" value="RCI16325.1"/>
    <property type="molecule type" value="Genomic_DNA"/>
</dbReference>
<proteinExistence type="inferred from homology"/>
<feature type="region of interest" description="Disordered" evidence="3">
    <location>
        <begin position="95"/>
        <end position="114"/>
    </location>
</feature>
<dbReference type="CDD" id="cd01446">
    <property type="entry name" value="DSP_MapKP"/>
    <property type="match status" value="1"/>
</dbReference>
<comment type="caution">
    <text evidence="7">The sequence shown here is derived from an EMBL/GenBank/DDBJ whole genome shotgun (WGS) entry which is preliminary data.</text>
</comment>
<dbReference type="Gene3D" id="3.40.250.10">
    <property type="entry name" value="Rhodanese-like domain"/>
    <property type="match status" value="1"/>
</dbReference>
<dbReference type="SUPFAM" id="SSF52821">
    <property type="entry name" value="Rhodanese/Cell cycle control phosphatase"/>
    <property type="match status" value="1"/>
</dbReference>
<feature type="domain" description="Rhodanese" evidence="6">
    <location>
        <begin position="309"/>
        <end position="425"/>
    </location>
</feature>
<comment type="similarity">
    <text evidence="1">Belongs to the protein-tyrosine phosphatase family. Non-receptor class subfamily.</text>
</comment>
<dbReference type="InterPro" id="IPR050348">
    <property type="entry name" value="Protein-Tyr_Phosphatase"/>
</dbReference>
<evidence type="ECO:0000313" key="7">
    <source>
        <dbReference type="EMBL" id="RCI16325.1"/>
    </source>
</evidence>
<dbReference type="STRING" id="1330021.A0A367LPF6"/>